<organism evidence="1 2">
    <name type="scientific">Rhizorhapis suberifaciens</name>
    <name type="common">corky root of lettuce</name>
    <dbReference type="NCBI Taxonomy" id="13656"/>
    <lineage>
        <taxon>Bacteria</taxon>
        <taxon>Pseudomonadati</taxon>
        <taxon>Pseudomonadota</taxon>
        <taxon>Alphaproteobacteria</taxon>
        <taxon>Sphingomonadales</taxon>
        <taxon>Sphingomonadaceae</taxon>
        <taxon>Rhizorhapis</taxon>
    </lineage>
</organism>
<protein>
    <submittedName>
        <fullName evidence="1">Uncharacterized protein</fullName>
    </submittedName>
</protein>
<keyword evidence="2" id="KW-1185">Reference proteome</keyword>
<proteinExistence type="predicted"/>
<dbReference type="Proteomes" id="UP000575068">
    <property type="component" value="Unassembled WGS sequence"/>
</dbReference>
<gene>
    <name evidence="1" type="ORF">HNQ99_002654</name>
</gene>
<comment type="caution">
    <text evidence="1">The sequence shown here is derived from an EMBL/GenBank/DDBJ whole genome shotgun (WGS) entry which is preliminary data.</text>
</comment>
<dbReference type="AlphaFoldDB" id="A0A840HXP6"/>
<dbReference type="RefSeq" id="WP_184476313.1">
    <property type="nucleotide sequence ID" value="NZ_JACHOV010000010.1"/>
</dbReference>
<evidence type="ECO:0000313" key="2">
    <source>
        <dbReference type="Proteomes" id="UP000575068"/>
    </source>
</evidence>
<dbReference type="EMBL" id="JACHOV010000010">
    <property type="protein sequence ID" value="MBB4642329.1"/>
    <property type="molecule type" value="Genomic_DNA"/>
</dbReference>
<name>A0A840HXP6_9SPHN</name>
<sequence>MTECTHPKSRKAKRCWSCAAKWMNSDPAIHTKRVQNIRAHYDDPDNRAKARKKVQDLTKRVMADPEMVERKREHGRRIYRDVLSRPDVRAKNLSPEVRAQAGRARSDTVLAWCPPEYRDLYRELWRSRNASAVEARRMVEEMIARDNDPLKILDRFYGGKPAKAS</sequence>
<evidence type="ECO:0000313" key="1">
    <source>
        <dbReference type="EMBL" id="MBB4642329.1"/>
    </source>
</evidence>
<reference evidence="1 2" key="1">
    <citation type="submission" date="2020-08" db="EMBL/GenBank/DDBJ databases">
        <title>Genomic Encyclopedia of Type Strains, Phase IV (KMG-IV): sequencing the most valuable type-strain genomes for metagenomic binning, comparative biology and taxonomic classification.</title>
        <authorList>
            <person name="Goeker M."/>
        </authorList>
    </citation>
    <scope>NUCLEOTIDE SEQUENCE [LARGE SCALE GENOMIC DNA]</scope>
    <source>
        <strain evidence="1 2">DSM 7465</strain>
    </source>
</reference>
<accession>A0A840HXP6</accession>